<dbReference type="EMBL" id="LRGB01002860">
    <property type="protein sequence ID" value="KZS05805.1"/>
    <property type="molecule type" value="Genomic_DNA"/>
</dbReference>
<accession>A0A0P5FFI2</accession>
<name>A0A0P5FFI2_9CRUS</name>
<evidence type="ECO:0000313" key="2">
    <source>
        <dbReference type="Proteomes" id="UP000076858"/>
    </source>
</evidence>
<organism evidence="1 2">
    <name type="scientific">Daphnia magna</name>
    <dbReference type="NCBI Taxonomy" id="35525"/>
    <lineage>
        <taxon>Eukaryota</taxon>
        <taxon>Metazoa</taxon>
        <taxon>Ecdysozoa</taxon>
        <taxon>Arthropoda</taxon>
        <taxon>Crustacea</taxon>
        <taxon>Branchiopoda</taxon>
        <taxon>Diplostraca</taxon>
        <taxon>Cladocera</taxon>
        <taxon>Anomopoda</taxon>
        <taxon>Daphniidae</taxon>
        <taxon>Daphnia</taxon>
    </lineage>
</organism>
<keyword evidence="2" id="KW-1185">Reference proteome</keyword>
<evidence type="ECO:0000313" key="1">
    <source>
        <dbReference type="EMBL" id="KZS05805.1"/>
    </source>
</evidence>
<reference evidence="1 2" key="1">
    <citation type="submission" date="2016-03" db="EMBL/GenBank/DDBJ databases">
        <title>EvidentialGene: Evidence-directed Construction of Genes on Genomes.</title>
        <authorList>
            <person name="Gilbert D.G."/>
            <person name="Choi J.-H."/>
            <person name="Mockaitis K."/>
            <person name="Colbourne J."/>
            <person name="Pfrender M."/>
        </authorList>
    </citation>
    <scope>NUCLEOTIDE SEQUENCE [LARGE SCALE GENOMIC DNA]</scope>
    <source>
        <strain evidence="1 2">Xinb3</strain>
        <tissue evidence="1">Complete organism</tissue>
    </source>
</reference>
<gene>
    <name evidence="1" type="ORF">APZ42_030765</name>
</gene>
<proteinExistence type="predicted"/>
<dbReference type="Proteomes" id="UP000076858">
    <property type="component" value="Unassembled WGS sequence"/>
</dbReference>
<sequence>MASPFVILLCFVVSSAHCRNMDGQAGQGAVGNLRSLLGPADTYKLETYGPEERRDPSEFLVMCSLFRQYIYIPPGPKPTFRFVHH</sequence>
<comment type="caution">
    <text evidence="1">The sequence shown here is derived from an EMBL/GenBank/DDBJ whole genome shotgun (WGS) entry which is preliminary data.</text>
</comment>
<dbReference type="AlphaFoldDB" id="A0A0P5FFI2"/>
<protein>
    <submittedName>
        <fullName evidence="1">Uncharacterized protein</fullName>
    </submittedName>
</protein>